<comment type="caution">
    <text evidence="2">The sequence shown here is derived from an EMBL/GenBank/DDBJ whole genome shotgun (WGS) entry which is preliminary data.</text>
</comment>
<evidence type="ECO:0000313" key="3">
    <source>
        <dbReference type="Proteomes" id="UP000034380"/>
    </source>
</evidence>
<keyword evidence="1" id="KW-0812">Transmembrane</keyword>
<proteinExistence type="predicted"/>
<protein>
    <submittedName>
        <fullName evidence="2">Uncharacterized protein</fullName>
    </submittedName>
</protein>
<dbReference type="InterPro" id="IPR043993">
    <property type="entry name" value="T4SS_pilin"/>
</dbReference>
<organism evidence="2 3">
    <name type="scientific">Candidatus Yanofskybacteria bacterium GW2011_GWA1_41_6</name>
    <dbReference type="NCBI Taxonomy" id="1619020"/>
    <lineage>
        <taxon>Bacteria</taxon>
        <taxon>Candidatus Yanofskyibacteriota</taxon>
    </lineage>
</organism>
<dbReference type="Pfam" id="PF18895">
    <property type="entry name" value="T4SS_pilin"/>
    <property type="match status" value="1"/>
</dbReference>
<dbReference type="AlphaFoldDB" id="A0A0G0WKM7"/>
<feature type="transmembrane region" description="Helical" evidence="1">
    <location>
        <begin position="443"/>
        <end position="471"/>
    </location>
</feature>
<evidence type="ECO:0000256" key="1">
    <source>
        <dbReference type="SAM" id="Phobius"/>
    </source>
</evidence>
<evidence type="ECO:0000313" key="2">
    <source>
        <dbReference type="EMBL" id="KKS13369.1"/>
    </source>
</evidence>
<feature type="transmembrane region" description="Helical" evidence="1">
    <location>
        <begin position="483"/>
        <end position="503"/>
    </location>
</feature>
<accession>A0A0G0WKM7</accession>
<gene>
    <name evidence="2" type="ORF">UU70_C0017G0005</name>
</gene>
<dbReference type="Proteomes" id="UP000034380">
    <property type="component" value="Unassembled WGS sequence"/>
</dbReference>
<dbReference type="EMBL" id="LCBQ01000017">
    <property type="protein sequence ID" value="KKS13369.1"/>
    <property type="molecule type" value="Genomic_DNA"/>
</dbReference>
<sequence>MKSYRKKISFFLFTLLGVSLIFGLVRAEEETAPPTEIDATTGWNGGLAFNSINNTWLIVSQHHTGKAILGRIIDNEGKILGNEIVIDQEPTYFTGAPKVAFAPDKNKFLVVWAQESNTAGSAADIYGRFLAPDGTLLGNAFNITPNDPYVPLFYPNSAMHYDSVNKKFVFAFENRSPGIAVYMKTIGIDGTIGPALMVAEKPGDFLGAPSLAVNEKDNEYCISYQNSAAGHWEPGKDNVSRLAIKRVDAGTNEVGSEYILSDDLFFNNSIVHNSMENKYFITWTDSKIDKTLSRTLDKCSGDKSVEPDALGDKIVASITAYNPKSNTYGLIAMDCCNTNNVYMIFDTSLNILDQGNVFLDSRKSDPSKGGNYIPVIAVNTNNGTYGITSSVDYVTTRFMSNLGSTMLIGKTYGGNGPNFAEVPQPIIPTQGLPTDLGQLIQQIFSWSLSILGIAVFVMIFYAGFLWLTAAGNTAKIGEARGHITNAVLGAILLLSSYLILYTINPDFVKNTVNLPGLGAIK</sequence>
<keyword evidence="1" id="KW-0472">Membrane</keyword>
<keyword evidence="1" id="KW-1133">Transmembrane helix</keyword>
<name>A0A0G0WKM7_9BACT</name>
<reference evidence="2 3" key="1">
    <citation type="journal article" date="2015" name="Nature">
        <title>rRNA introns, odd ribosomes, and small enigmatic genomes across a large radiation of phyla.</title>
        <authorList>
            <person name="Brown C.T."/>
            <person name="Hug L.A."/>
            <person name="Thomas B.C."/>
            <person name="Sharon I."/>
            <person name="Castelle C.J."/>
            <person name="Singh A."/>
            <person name="Wilkins M.J."/>
            <person name="Williams K.H."/>
            <person name="Banfield J.F."/>
        </authorList>
    </citation>
    <scope>NUCLEOTIDE SEQUENCE [LARGE SCALE GENOMIC DNA]</scope>
</reference>